<protein>
    <submittedName>
        <fullName evidence="1">Uncharacterized protein</fullName>
    </submittedName>
</protein>
<dbReference type="EMBL" id="LT629753">
    <property type="protein sequence ID" value="SDT42822.1"/>
    <property type="molecule type" value="Genomic_DNA"/>
</dbReference>
<organism evidence="1 2">
    <name type="scientific">Pseudomonas cedrina</name>
    <dbReference type="NCBI Taxonomy" id="651740"/>
    <lineage>
        <taxon>Bacteria</taxon>
        <taxon>Pseudomonadati</taxon>
        <taxon>Pseudomonadota</taxon>
        <taxon>Gammaproteobacteria</taxon>
        <taxon>Pseudomonadales</taxon>
        <taxon>Pseudomonadaceae</taxon>
        <taxon>Pseudomonas</taxon>
    </lineage>
</organism>
<evidence type="ECO:0000313" key="1">
    <source>
        <dbReference type="EMBL" id="SDT42822.1"/>
    </source>
</evidence>
<accession>A0ABY0UZG6</accession>
<reference evidence="1 2" key="1">
    <citation type="submission" date="2016-10" db="EMBL/GenBank/DDBJ databases">
        <authorList>
            <person name="Varghese N."/>
            <person name="Submissions S."/>
        </authorList>
    </citation>
    <scope>NUCLEOTIDE SEQUENCE [LARGE SCALE GENOMIC DNA]</scope>
    <source>
        <strain evidence="1 2">BS2981</strain>
    </source>
</reference>
<sequence>MRVQIPPAPPLQRKKTSLDVFFCVWNLMESRLSAPSVCVGEWSTLTFHLTDDYLDEDRAIFAAKSRPGAQGRWSRPCAPRRRQRDDAFRRLIPCHYNSLPVIAPTECANLRSKSIFTLMGTFAMISGHQHSKDLSFAEMMSLKSSSRDRQVDAVYAADPQMLEMAAARAKAALRGNSASIARPQRFSALSN</sequence>
<keyword evidence="2" id="KW-1185">Reference proteome</keyword>
<name>A0ABY0UZG6_PSECE</name>
<evidence type="ECO:0000313" key="2">
    <source>
        <dbReference type="Proteomes" id="UP000199576"/>
    </source>
</evidence>
<gene>
    <name evidence="1" type="ORF">SAMN04490182_4595</name>
</gene>
<dbReference type="Proteomes" id="UP000199576">
    <property type="component" value="Chromosome I"/>
</dbReference>
<proteinExistence type="predicted"/>